<dbReference type="EMBL" id="MDYP01000036">
    <property type="protein sequence ID" value="OQE03026.1"/>
    <property type="molecule type" value="Genomic_DNA"/>
</dbReference>
<evidence type="ECO:0000259" key="1">
    <source>
        <dbReference type="Pfam" id="PF24539"/>
    </source>
</evidence>
<name>A0A1V6RN26_9EURO</name>
<evidence type="ECO:0000313" key="2">
    <source>
        <dbReference type="EMBL" id="OQE03026.1"/>
    </source>
</evidence>
<dbReference type="InterPro" id="IPR056021">
    <property type="entry name" value="DUF7600"/>
</dbReference>
<comment type="caution">
    <text evidence="2">The sequence shown here is derived from an EMBL/GenBank/DDBJ whole genome shotgun (WGS) entry which is preliminary data.</text>
</comment>
<proteinExistence type="predicted"/>
<dbReference type="AlphaFoldDB" id="A0A1V6RN26"/>
<sequence length="145" mass="16051">MTQALNGQTEFENNSLGEIAWEEAAAEIRCDRMPKYQWNRLTVFILNEGTPAGKRSHIIGFDLISADAETPNITLGHRLPGSQVTINFYGQHLRGFIIITGDSGIRGLCPVFNSETIPSWIGDSEQDEMGMQIILKDDVKAISAK</sequence>
<protein>
    <recommendedName>
        <fullName evidence="1">DUF7600 domain-containing protein</fullName>
    </recommendedName>
</protein>
<dbReference type="Proteomes" id="UP000191518">
    <property type="component" value="Unassembled WGS sequence"/>
</dbReference>
<organism evidence="2 3">
    <name type="scientific">Penicillium vulpinum</name>
    <dbReference type="NCBI Taxonomy" id="29845"/>
    <lineage>
        <taxon>Eukaryota</taxon>
        <taxon>Fungi</taxon>
        <taxon>Dikarya</taxon>
        <taxon>Ascomycota</taxon>
        <taxon>Pezizomycotina</taxon>
        <taxon>Eurotiomycetes</taxon>
        <taxon>Eurotiomycetidae</taxon>
        <taxon>Eurotiales</taxon>
        <taxon>Aspergillaceae</taxon>
        <taxon>Penicillium</taxon>
    </lineage>
</organism>
<keyword evidence="3" id="KW-1185">Reference proteome</keyword>
<evidence type="ECO:0000313" key="3">
    <source>
        <dbReference type="Proteomes" id="UP000191518"/>
    </source>
</evidence>
<dbReference type="Pfam" id="PF24539">
    <property type="entry name" value="DUF7600"/>
    <property type="match status" value="1"/>
</dbReference>
<accession>A0A1V6RN26</accession>
<gene>
    <name evidence="2" type="ORF">PENVUL_c036G02400</name>
</gene>
<reference evidence="3" key="1">
    <citation type="journal article" date="2017" name="Nat. Microbiol.">
        <title>Global analysis of biosynthetic gene clusters reveals vast potential of secondary metabolite production in Penicillium species.</title>
        <authorList>
            <person name="Nielsen J.C."/>
            <person name="Grijseels S."/>
            <person name="Prigent S."/>
            <person name="Ji B."/>
            <person name="Dainat J."/>
            <person name="Nielsen K.F."/>
            <person name="Frisvad J.C."/>
            <person name="Workman M."/>
            <person name="Nielsen J."/>
        </authorList>
    </citation>
    <scope>NUCLEOTIDE SEQUENCE [LARGE SCALE GENOMIC DNA]</scope>
    <source>
        <strain evidence="3">IBT 29486</strain>
    </source>
</reference>
<feature type="domain" description="DUF7600" evidence="1">
    <location>
        <begin position="52"/>
        <end position="144"/>
    </location>
</feature>
<dbReference type="STRING" id="29845.A0A1V6RN26"/>